<gene>
    <name evidence="2" type="ORF">GRB80_00845</name>
</gene>
<feature type="region of interest" description="Disordered" evidence="1">
    <location>
        <begin position="137"/>
        <end position="172"/>
    </location>
</feature>
<dbReference type="Proteomes" id="UP000448235">
    <property type="component" value="Unassembled WGS sequence"/>
</dbReference>
<name>A0A7X5AKK5_9GAMM</name>
<dbReference type="EMBL" id="WUTS01000001">
    <property type="protein sequence ID" value="NAW11385.1"/>
    <property type="molecule type" value="Genomic_DNA"/>
</dbReference>
<dbReference type="RefSeq" id="WP_161422211.1">
    <property type="nucleotide sequence ID" value="NZ_JARWMY010000002.1"/>
</dbReference>
<organism evidence="2 3">
    <name type="scientific">Halomonas icarae</name>
    <dbReference type="NCBI Taxonomy" id="2691040"/>
    <lineage>
        <taxon>Bacteria</taxon>
        <taxon>Pseudomonadati</taxon>
        <taxon>Pseudomonadota</taxon>
        <taxon>Gammaproteobacteria</taxon>
        <taxon>Oceanospirillales</taxon>
        <taxon>Halomonadaceae</taxon>
        <taxon>Halomonas</taxon>
    </lineage>
</organism>
<evidence type="ECO:0000313" key="2">
    <source>
        <dbReference type="EMBL" id="NAW11385.1"/>
    </source>
</evidence>
<feature type="region of interest" description="Disordered" evidence="1">
    <location>
        <begin position="1"/>
        <end position="20"/>
    </location>
</feature>
<evidence type="ECO:0000313" key="3">
    <source>
        <dbReference type="Proteomes" id="UP000448235"/>
    </source>
</evidence>
<reference evidence="2 3" key="1">
    <citation type="submission" date="2019-12" db="EMBL/GenBank/DDBJ databases">
        <title>Draft genome sequencing of Halomonas icarensis D1-1.</title>
        <authorList>
            <person name="Pandiyan K."/>
            <person name="Kushwaha P."/>
            <person name="Gowdham M."/>
            <person name="Chakdar H."/>
            <person name="Singh A."/>
            <person name="Kumar M."/>
            <person name="Saxena A.K."/>
        </authorList>
    </citation>
    <scope>NUCLEOTIDE SEQUENCE [LARGE SCALE GENOMIC DNA]</scope>
    <source>
        <strain evidence="2 3">D1-1</strain>
    </source>
</reference>
<sequence length="172" mass="18308">MNTHKTGPHPYSRAAGTSSSRDISLPLSSLGWWVSAVITAGWLTTSLQVEARERDSLVGPYPYDFPARASVQGSLILQEAKRRNGSSGSGARTSGSGDINAGAIINNNSTSIAVGNWQQIEMMLGDGAEGLIMTESHQTNQAESNSQSRVGATLNMEEIKPDTLITNEESSR</sequence>
<protein>
    <submittedName>
        <fullName evidence="2">Uncharacterized protein</fullName>
    </submittedName>
</protein>
<feature type="compositionally biased region" description="Polar residues" evidence="1">
    <location>
        <begin position="137"/>
        <end position="150"/>
    </location>
</feature>
<keyword evidence="3" id="KW-1185">Reference proteome</keyword>
<evidence type="ECO:0000256" key="1">
    <source>
        <dbReference type="SAM" id="MobiDB-lite"/>
    </source>
</evidence>
<comment type="caution">
    <text evidence="2">The sequence shown here is derived from an EMBL/GenBank/DDBJ whole genome shotgun (WGS) entry which is preliminary data.</text>
</comment>
<dbReference type="AlphaFoldDB" id="A0A7X5AKK5"/>
<proteinExistence type="predicted"/>
<accession>A0A7X5AKK5</accession>